<accession>A0AAP0EGF0</accession>
<proteinExistence type="predicted"/>
<sequence length="53" mass="5968">MICLISGYSGFNVVTLNQYAMTHSLQNKSKCIGFASRCALHDTRGIFGQRLWE</sequence>
<evidence type="ECO:0000313" key="1">
    <source>
        <dbReference type="EMBL" id="KAK9093010.1"/>
    </source>
</evidence>
<comment type="caution">
    <text evidence="1">The sequence shown here is derived from an EMBL/GenBank/DDBJ whole genome shotgun (WGS) entry which is preliminary data.</text>
</comment>
<organism evidence="1 2">
    <name type="scientific">Stephania yunnanensis</name>
    <dbReference type="NCBI Taxonomy" id="152371"/>
    <lineage>
        <taxon>Eukaryota</taxon>
        <taxon>Viridiplantae</taxon>
        <taxon>Streptophyta</taxon>
        <taxon>Embryophyta</taxon>
        <taxon>Tracheophyta</taxon>
        <taxon>Spermatophyta</taxon>
        <taxon>Magnoliopsida</taxon>
        <taxon>Ranunculales</taxon>
        <taxon>Menispermaceae</taxon>
        <taxon>Menispermoideae</taxon>
        <taxon>Cissampelideae</taxon>
        <taxon>Stephania</taxon>
    </lineage>
</organism>
<name>A0AAP0EGF0_9MAGN</name>
<protein>
    <submittedName>
        <fullName evidence="1">Uncharacterized protein</fullName>
    </submittedName>
</protein>
<dbReference type="Proteomes" id="UP001420932">
    <property type="component" value="Unassembled WGS sequence"/>
</dbReference>
<dbReference type="EMBL" id="JBBNAF010000012">
    <property type="protein sequence ID" value="KAK9093010.1"/>
    <property type="molecule type" value="Genomic_DNA"/>
</dbReference>
<gene>
    <name evidence="1" type="ORF">Syun_027921</name>
</gene>
<keyword evidence="2" id="KW-1185">Reference proteome</keyword>
<evidence type="ECO:0000313" key="2">
    <source>
        <dbReference type="Proteomes" id="UP001420932"/>
    </source>
</evidence>
<reference evidence="1 2" key="1">
    <citation type="submission" date="2024-01" db="EMBL/GenBank/DDBJ databases">
        <title>Genome assemblies of Stephania.</title>
        <authorList>
            <person name="Yang L."/>
        </authorList>
    </citation>
    <scope>NUCLEOTIDE SEQUENCE [LARGE SCALE GENOMIC DNA]</scope>
    <source>
        <strain evidence="1">YNDBR</strain>
        <tissue evidence="1">Leaf</tissue>
    </source>
</reference>
<dbReference type="AlphaFoldDB" id="A0AAP0EGF0"/>